<dbReference type="Proteomes" id="UP000704712">
    <property type="component" value="Unassembled WGS sequence"/>
</dbReference>
<dbReference type="AlphaFoldDB" id="A0A833TLX3"/>
<sequence length="115" mass="12528">MNALTLDVSGSAILQVRTKRILIGDVTMDVVGSVSISVLTASFESTDLTLEAVNDGTICLDAKEATTQVTMSARSRCPRHLTSTDLRIRLSVKIPLGPRVSRRQVASFRRQLLTQ</sequence>
<keyword evidence="3" id="KW-1185">Reference proteome</keyword>
<comment type="caution">
    <text evidence="1">The sequence shown here is derived from an EMBL/GenBank/DDBJ whole genome shotgun (WGS) entry which is preliminary data.</text>
</comment>
<evidence type="ECO:0000313" key="2">
    <source>
        <dbReference type="EMBL" id="KAF4142445.1"/>
    </source>
</evidence>
<dbReference type="EMBL" id="WSZM01000043">
    <property type="protein sequence ID" value="KAF4045625.1"/>
    <property type="molecule type" value="Genomic_DNA"/>
</dbReference>
<dbReference type="EMBL" id="JAACNO010001194">
    <property type="protein sequence ID" value="KAF4142445.1"/>
    <property type="molecule type" value="Genomic_DNA"/>
</dbReference>
<accession>A0A833TLX3</accession>
<name>A0A833TLX3_PHYIN</name>
<proteinExistence type="predicted"/>
<dbReference type="Proteomes" id="UP000602510">
    <property type="component" value="Unassembled WGS sequence"/>
</dbReference>
<protein>
    <submittedName>
        <fullName evidence="1">Uncharacterized protein</fullName>
    </submittedName>
</protein>
<evidence type="ECO:0000313" key="1">
    <source>
        <dbReference type="EMBL" id="KAF4045625.1"/>
    </source>
</evidence>
<organism evidence="1 3">
    <name type="scientific">Phytophthora infestans</name>
    <name type="common">Potato late blight agent</name>
    <name type="synonym">Botrytis infestans</name>
    <dbReference type="NCBI Taxonomy" id="4787"/>
    <lineage>
        <taxon>Eukaryota</taxon>
        <taxon>Sar</taxon>
        <taxon>Stramenopiles</taxon>
        <taxon>Oomycota</taxon>
        <taxon>Peronosporomycetes</taxon>
        <taxon>Peronosporales</taxon>
        <taxon>Peronosporaceae</taxon>
        <taxon>Phytophthora</taxon>
    </lineage>
</organism>
<evidence type="ECO:0000313" key="3">
    <source>
        <dbReference type="Proteomes" id="UP000602510"/>
    </source>
</evidence>
<gene>
    <name evidence="1" type="ORF">GN244_ATG02076</name>
    <name evidence="2" type="ORF">GN958_ATG08358</name>
</gene>
<reference evidence="1" key="1">
    <citation type="submission" date="2020-04" db="EMBL/GenBank/DDBJ databases">
        <title>Hybrid Assembly of Korean Phytophthora infestans isolates.</title>
        <authorList>
            <person name="Prokchorchik M."/>
            <person name="Lee Y."/>
            <person name="Seo J."/>
            <person name="Cho J.-H."/>
            <person name="Park Y.-E."/>
            <person name="Jang D.-C."/>
            <person name="Im J.-S."/>
            <person name="Choi J.-G."/>
            <person name="Park H.-J."/>
            <person name="Lee G.-B."/>
            <person name="Lee Y.-G."/>
            <person name="Hong S.-Y."/>
            <person name="Cho K."/>
            <person name="Sohn K.H."/>
        </authorList>
    </citation>
    <scope>NUCLEOTIDE SEQUENCE</scope>
    <source>
        <strain evidence="1">KR_1_A1</strain>
        <strain evidence="2">KR_2_A2</strain>
    </source>
</reference>